<reference evidence="22" key="2">
    <citation type="submission" date="2025-09" db="UniProtKB">
        <authorList>
            <consortium name="Ensembl"/>
        </authorList>
    </citation>
    <scope>IDENTIFICATION</scope>
</reference>
<comment type="catalytic activity">
    <reaction evidence="1">
        <text>(15S)-hydroperoxy-(5Z,8Z,11Z,13E)-eicosatetraenoate = 15-oxo-(5Z,8Z,11Z,13E)-eicosatetraenoate + H2O</text>
        <dbReference type="Rhea" id="RHEA:48636"/>
        <dbReference type="ChEBI" id="CHEBI:15377"/>
        <dbReference type="ChEBI" id="CHEBI:57410"/>
        <dbReference type="ChEBI" id="CHEBI:57446"/>
    </reaction>
    <physiologicalReaction direction="left-to-right" evidence="1">
        <dbReference type="Rhea" id="RHEA:48637"/>
    </physiologicalReaction>
</comment>
<evidence type="ECO:0000256" key="5">
    <source>
        <dbReference type="ARBA" id="ARBA00012109"/>
    </source>
</evidence>
<evidence type="ECO:0000256" key="14">
    <source>
        <dbReference type="ARBA" id="ARBA00023004"/>
    </source>
</evidence>
<dbReference type="InterPro" id="IPR050705">
    <property type="entry name" value="Cytochrome_P450_3A"/>
</dbReference>
<protein>
    <recommendedName>
        <fullName evidence="19">Hydroperoxy icosatetraenoate dehydratase</fullName>
        <ecNumber evidence="5">1.14.14.1</ecNumber>
        <ecNumber evidence="6">4.2.1.152</ecNumber>
    </recommendedName>
</protein>
<evidence type="ECO:0000256" key="15">
    <source>
        <dbReference type="ARBA" id="ARBA00023033"/>
    </source>
</evidence>
<keyword evidence="9 20" id="KW-0479">Metal-binding</keyword>
<evidence type="ECO:0000313" key="23">
    <source>
        <dbReference type="Proteomes" id="UP000694393"/>
    </source>
</evidence>
<dbReference type="GO" id="GO:0008395">
    <property type="term" value="F:steroid hydroxylase activity"/>
    <property type="evidence" value="ECO:0007669"/>
    <property type="project" value="TreeGrafter"/>
</dbReference>
<dbReference type="Pfam" id="PF00067">
    <property type="entry name" value="p450"/>
    <property type="match status" value="1"/>
</dbReference>
<keyword evidence="14 20" id="KW-0408">Iron</keyword>
<keyword evidence="8" id="KW-0812">Transmembrane</keyword>
<dbReference type="PRINTS" id="PR00465">
    <property type="entry name" value="EP450IV"/>
</dbReference>
<dbReference type="SUPFAM" id="SSF48264">
    <property type="entry name" value="Cytochrome P450"/>
    <property type="match status" value="1"/>
</dbReference>
<dbReference type="PANTHER" id="PTHR24302">
    <property type="entry name" value="CYTOCHROME P450 FAMILY 3"/>
    <property type="match status" value="1"/>
</dbReference>
<organism evidence="22 23">
    <name type="scientific">Pelusios castaneus</name>
    <name type="common">West African mud turtle</name>
    <dbReference type="NCBI Taxonomy" id="367368"/>
    <lineage>
        <taxon>Eukaryota</taxon>
        <taxon>Metazoa</taxon>
        <taxon>Chordata</taxon>
        <taxon>Craniata</taxon>
        <taxon>Vertebrata</taxon>
        <taxon>Euteleostomi</taxon>
        <taxon>Archelosauria</taxon>
        <taxon>Testudinata</taxon>
        <taxon>Testudines</taxon>
        <taxon>Pleurodira</taxon>
        <taxon>Pelomedusidae</taxon>
        <taxon>Pelusios</taxon>
    </lineage>
</organism>
<evidence type="ECO:0000256" key="6">
    <source>
        <dbReference type="ARBA" id="ARBA00013084"/>
    </source>
</evidence>
<evidence type="ECO:0000256" key="16">
    <source>
        <dbReference type="ARBA" id="ARBA00023098"/>
    </source>
</evidence>
<comment type="cofactor">
    <cofactor evidence="2 20">
        <name>heme</name>
        <dbReference type="ChEBI" id="CHEBI:30413"/>
    </cofactor>
</comment>
<keyword evidence="16" id="KW-0443">Lipid metabolism</keyword>
<dbReference type="GO" id="GO:0005789">
    <property type="term" value="C:endoplasmic reticulum membrane"/>
    <property type="evidence" value="ECO:0007669"/>
    <property type="project" value="UniProtKB-SubCell"/>
</dbReference>
<evidence type="ECO:0000256" key="2">
    <source>
        <dbReference type="ARBA" id="ARBA00001971"/>
    </source>
</evidence>
<dbReference type="AlphaFoldDB" id="A0A8C8RHD7"/>
<keyword evidence="13 21" id="KW-0560">Oxidoreductase</keyword>
<dbReference type="Gene3D" id="1.10.630.10">
    <property type="entry name" value="Cytochrome P450"/>
    <property type="match status" value="2"/>
</dbReference>
<dbReference type="PANTHER" id="PTHR24302:SF47">
    <property type="entry name" value="CYTOCHROME P450"/>
    <property type="match status" value="1"/>
</dbReference>
<keyword evidence="18" id="KW-0456">Lyase</keyword>
<sequence>GDKLVSLSIETRRRSSGLILSYSCFTLDVVASVAFGIHVDSQKNPEDAFVKNCKKFFEFSMLRPILILTSKYSPSFEVNYSFSMRRDFLQLMLDALPKKEQKTLSEDEIVAQAFIFLIAGYETTTSALSFATYLLATNPECQEKLLQEDVPDYENIRELPYLEMVIAETLRMYPPAFRFTRETCKNCIVMGQCIPAGAVVEIAVGHLHYNPEFWPEPEKFIPERFTVEAKLQHHPFAYLPFGAGPRSCIGMRMALLELKITLLRILQKFKFEISPETQLLPTILWGANDESWEDTVKGTHV</sequence>
<evidence type="ECO:0000256" key="12">
    <source>
        <dbReference type="ARBA" id="ARBA00022989"/>
    </source>
</evidence>
<evidence type="ECO:0000256" key="7">
    <source>
        <dbReference type="ARBA" id="ARBA00022617"/>
    </source>
</evidence>
<keyword evidence="12" id="KW-1133">Transmembrane helix</keyword>
<dbReference type="InterPro" id="IPR017972">
    <property type="entry name" value="Cyt_P450_CS"/>
</dbReference>
<dbReference type="GO" id="GO:0005506">
    <property type="term" value="F:iron ion binding"/>
    <property type="evidence" value="ECO:0007669"/>
    <property type="project" value="InterPro"/>
</dbReference>
<evidence type="ECO:0000256" key="9">
    <source>
        <dbReference type="ARBA" id="ARBA00022723"/>
    </source>
</evidence>
<keyword evidence="11" id="KW-0276">Fatty acid metabolism</keyword>
<comment type="subcellular location">
    <subcellularLocation>
        <location evidence="3">Endoplasmic reticulum membrane</location>
    </subcellularLocation>
</comment>
<keyword evidence="7 20" id="KW-0349">Heme</keyword>
<keyword evidence="10" id="KW-0256">Endoplasmic reticulum</keyword>
<evidence type="ECO:0000313" key="22">
    <source>
        <dbReference type="Ensembl" id="ENSPCEP00000005810.1"/>
    </source>
</evidence>
<evidence type="ECO:0000256" key="3">
    <source>
        <dbReference type="ARBA" id="ARBA00004586"/>
    </source>
</evidence>
<feature type="binding site" description="axial binding residue" evidence="20">
    <location>
        <position position="248"/>
    </location>
    <ligand>
        <name>heme</name>
        <dbReference type="ChEBI" id="CHEBI:30413"/>
    </ligand>
    <ligandPart>
        <name>Fe</name>
        <dbReference type="ChEBI" id="CHEBI:18248"/>
    </ligandPart>
</feature>
<dbReference type="InterPro" id="IPR036396">
    <property type="entry name" value="Cyt_P450_sf"/>
</dbReference>
<dbReference type="PROSITE" id="PS00086">
    <property type="entry name" value="CYTOCHROME_P450"/>
    <property type="match status" value="1"/>
</dbReference>
<dbReference type="EC" id="1.14.14.1" evidence="5"/>
<keyword evidence="17" id="KW-0472">Membrane</keyword>
<reference evidence="22" key="1">
    <citation type="submission" date="2025-08" db="UniProtKB">
        <authorList>
            <consortium name="Ensembl"/>
        </authorList>
    </citation>
    <scope>IDENTIFICATION</scope>
</reference>
<proteinExistence type="inferred from homology"/>
<evidence type="ECO:0000256" key="11">
    <source>
        <dbReference type="ARBA" id="ARBA00022832"/>
    </source>
</evidence>
<dbReference type="GO" id="GO:0106256">
    <property type="term" value="F:hydroperoxy icosatetraenoate dehydratase activity"/>
    <property type="evidence" value="ECO:0007669"/>
    <property type="project" value="UniProtKB-EC"/>
</dbReference>
<dbReference type="Proteomes" id="UP000694393">
    <property type="component" value="Unplaced"/>
</dbReference>
<dbReference type="InterPro" id="IPR001128">
    <property type="entry name" value="Cyt_P450"/>
</dbReference>
<dbReference type="GO" id="GO:0020037">
    <property type="term" value="F:heme binding"/>
    <property type="evidence" value="ECO:0007669"/>
    <property type="project" value="InterPro"/>
</dbReference>
<dbReference type="FunFam" id="1.10.630.10:FF:000182">
    <property type="entry name" value="Cytochrome P450 3A4"/>
    <property type="match status" value="1"/>
</dbReference>
<evidence type="ECO:0000256" key="13">
    <source>
        <dbReference type="ARBA" id="ARBA00023002"/>
    </source>
</evidence>
<evidence type="ECO:0000256" key="18">
    <source>
        <dbReference type="ARBA" id="ARBA00023239"/>
    </source>
</evidence>
<dbReference type="GO" id="GO:0016712">
    <property type="term" value="F:oxidoreductase activity, acting on paired donors, with incorporation or reduction of molecular oxygen, reduced flavin or flavoprotein as one donor, and incorporation of one atom of oxygen"/>
    <property type="evidence" value="ECO:0007669"/>
    <property type="project" value="UniProtKB-EC"/>
</dbReference>
<evidence type="ECO:0000256" key="1">
    <source>
        <dbReference type="ARBA" id="ARBA00001143"/>
    </source>
</evidence>
<evidence type="ECO:0000256" key="20">
    <source>
        <dbReference type="PIRSR" id="PIRSR602403-1"/>
    </source>
</evidence>
<comment type="similarity">
    <text evidence="4 21">Belongs to the cytochrome P450 family.</text>
</comment>
<keyword evidence="15 21" id="KW-0503">Monooxygenase</keyword>
<evidence type="ECO:0000256" key="8">
    <source>
        <dbReference type="ARBA" id="ARBA00022692"/>
    </source>
</evidence>
<name>A0A8C8RHD7_9SAUR</name>
<dbReference type="InterPro" id="IPR002403">
    <property type="entry name" value="Cyt_P450_E_grp-IV"/>
</dbReference>
<dbReference type="PRINTS" id="PR00385">
    <property type="entry name" value="P450"/>
</dbReference>
<keyword evidence="23" id="KW-1185">Reference proteome</keyword>
<dbReference type="EC" id="4.2.1.152" evidence="6"/>
<accession>A0A8C8RHD7</accession>
<evidence type="ECO:0000256" key="21">
    <source>
        <dbReference type="RuleBase" id="RU000461"/>
    </source>
</evidence>
<evidence type="ECO:0000256" key="19">
    <source>
        <dbReference type="ARBA" id="ARBA00033404"/>
    </source>
</evidence>
<dbReference type="GO" id="GO:0006631">
    <property type="term" value="P:fatty acid metabolic process"/>
    <property type="evidence" value="ECO:0007669"/>
    <property type="project" value="UniProtKB-KW"/>
</dbReference>
<dbReference type="Ensembl" id="ENSPCET00000006030.1">
    <property type="protein sequence ID" value="ENSPCEP00000005810.1"/>
    <property type="gene ID" value="ENSPCEG00000004355.1"/>
</dbReference>
<evidence type="ECO:0000256" key="17">
    <source>
        <dbReference type="ARBA" id="ARBA00023136"/>
    </source>
</evidence>
<evidence type="ECO:0000256" key="10">
    <source>
        <dbReference type="ARBA" id="ARBA00022824"/>
    </source>
</evidence>
<evidence type="ECO:0000256" key="4">
    <source>
        <dbReference type="ARBA" id="ARBA00010617"/>
    </source>
</evidence>